<dbReference type="SUPFAM" id="SSF50199">
    <property type="entry name" value="Staphylococcal nuclease"/>
    <property type="match status" value="1"/>
</dbReference>
<dbReference type="GO" id="GO:0016787">
    <property type="term" value="F:hydrolase activity"/>
    <property type="evidence" value="ECO:0007669"/>
    <property type="project" value="UniProtKB-KW"/>
</dbReference>
<keyword evidence="1" id="KW-0540">Nuclease</keyword>
<dbReference type="PROSITE" id="PS50830">
    <property type="entry name" value="TNASE_3"/>
    <property type="match status" value="1"/>
</dbReference>
<comment type="caution">
    <text evidence="5">The sequence shown here is derived from an EMBL/GenBank/DDBJ whole genome shotgun (WGS) entry which is preliminary data.</text>
</comment>
<evidence type="ECO:0000259" key="4">
    <source>
        <dbReference type="PROSITE" id="PS50830"/>
    </source>
</evidence>
<protein>
    <submittedName>
        <fullName evidence="5">Thermonuclease family protein</fullName>
    </submittedName>
</protein>
<evidence type="ECO:0000313" key="6">
    <source>
        <dbReference type="Proteomes" id="UP000267521"/>
    </source>
</evidence>
<keyword evidence="3" id="KW-0378">Hydrolase</keyword>
<proteinExistence type="predicted"/>
<sequence length="193" mass="21335">MLKRWRRRARAAVLTALGLAGGLIGGWAGGWWDVPWLDDLGILGGLGGNRTPQACIVTKVSDGDTLQARCTQGSRKPALHKVRLRAIDAPELRQAYGQQARLALTRLCLSASFTLPPKPRTDQYGRLLLDLECGGVDVAQRMVGTGMAWVYHHEAQRYPALVALQAQARRSGKGLWGQAKPQEPWLWRKQHAR</sequence>
<name>A0A3M6Q622_9BURK</name>
<dbReference type="RefSeq" id="WP_122238340.1">
    <property type="nucleotide sequence ID" value="NZ_RDQM01000007.1"/>
</dbReference>
<dbReference type="AlphaFoldDB" id="A0A3M6Q622"/>
<dbReference type="InterPro" id="IPR016071">
    <property type="entry name" value="Staphylococal_nuclease_OB-fold"/>
</dbReference>
<reference evidence="5 6" key="1">
    <citation type="submission" date="2018-10" db="EMBL/GenBank/DDBJ databases">
        <title>Comamonadaceae CDC group NO-1 genome sequencing and assembly.</title>
        <authorList>
            <person name="Bernier A.-M."/>
            <person name="Bernard K."/>
        </authorList>
    </citation>
    <scope>NUCLEOTIDE SEQUENCE [LARGE SCALE GENOMIC DNA]</scope>
    <source>
        <strain evidence="5 6">NML970147</strain>
    </source>
</reference>
<gene>
    <name evidence="5" type="ORF">EBQ26_06885</name>
</gene>
<dbReference type="GO" id="GO:0004519">
    <property type="term" value="F:endonuclease activity"/>
    <property type="evidence" value="ECO:0007669"/>
    <property type="project" value="UniProtKB-KW"/>
</dbReference>
<dbReference type="SMART" id="SM00318">
    <property type="entry name" value="SNc"/>
    <property type="match status" value="1"/>
</dbReference>
<accession>A0A3M6Q622</accession>
<dbReference type="PANTHER" id="PTHR12302:SF3">
    <property type="entry name" value="SERINE_THREONINE-PROTEIN KINASE 31"/>
    <property type="match status" value="1"/>
</dbReference>
<dbReference type="PANTHER" id="PTHR12302">
    <property type="entry name" value="EBNA2 BINDING PROTEIN P100"/>
    <property type="match status" value="1"/>
</dbReference>
<dbReference type="GO" id="GO:0005737">
    <property type="term" value="C:cytoplasm"/>
    <property type="evidence" value="ECO:0007669"/>
    <property type="project" value="TreeGrafter"/>
</dbReference>
<evidence type="ECO:0000313" key="5">
    <source>
        <dbReference type="EMBL" id="RMW98639.1"/>
    </source>
</evidence>
<evidence type="ECO:0000256" key="1">
    <source>
        <dbReference type="ARBA" id="ARBA00022722"/>
    </source>
</evidence>
<dbReference type="Proteomes" id="UP000267521">
    <property type="component" value="Unassembled WGS sequence"/>
</dbReference>
<evidence type="ECO:0000256" key="3">
    <source>
        <dbReference type="ARBA" id="ARBA00022801"/>
    </source>
</evidence>
<organism evidence="5 6">
    <name type="scientific">Allofranklinella schreckenbergeri</name>
    <dbReference type="NCBI Taxonomy" id="1076744"/>
    <lineage>
        <taxon>Bacteria</taxon>
        <taxon>Pseudomonadati</taxon>
        <taxon>Pseudomonadota</taxon>
        <taxon>Betaproteobacteria</taxon>
        <taxon>Burkholderiales</taxon>
        <taxon>Comamonadaceae</taxon>
        <taxon>Allofranklinella</taxon>
    </lineage>
</organism>
<feature type="domain" description="TNase-like" evidence="4">
    <location>
        <begin position="51"/>
        <end position="178"/>
    </location>
</feature>
<dbReference type="EMBL" id="RDQM01000007">
    <property type="protein sequence ID" value="RMW98639.1"/>
    <property type="molecule type" value="Genomic_DNA"/>
</dbReference>
<dbReference type="InterPro" id="IPR035437">
    <property type="entry name" value="SNase_OB-fold_sf"/>
</dbReference>
<keyword evidence="2" id="KW-0255">Endonuclease</keyword>
<evidence type="ECO:0000256" key="2">
    <source>
        <dbReference type="ARBA" id="ARBA00022759"/>
    </source>
</evidence>
<dbReference type="Pfam" id="PF00565">
    <property type="entry name" value="SNase"/>
    <property type="match status" value="1"/>
</dbReference>
<dbReference type="Gene3D" id="2.40.50.90">
    <property type="match status" value="1"/>
</dbReference>